<organism evidence="3 4">
    <name type="scientific">Romeriopsis navalis LEGE 11480</name>
    <dbReference type="NCBI Taxonomy" id="2777977"/>
    <lineage>
        <taxon>Bacteria</taxon>
        <taxon>Bacillati</taxon>
        <taxon>Cyanobacteriota</taxon>
        <taxon>Cyanophyceae</taxon>
        <taxon>Leptolyngbyales</taxon>
        <taxon>Leptolyngbyaceae</taxon>
        <taxon>Romeriopsis</taxon>
        <taxon>Romeriopsis navalis</taxon>
    </lineage>
</organism>
<dbReference type="CDD" id="cd02440">
    <property type="entry name" value="AdoMet_MTases"/>
    <property type="match status" value="1"/>
</dbReference>
<sequence length="336" mass="38202">MSNVIKDIFLNQPSQKAVLTKVVRYLRYYPVDLGAMVYFLVRHNLSGLLQRDQSNQTFVRNLYQYFLGKPDCQTGIDFFTGQLDSGQVTRQNLLFSFLMLPASLEQKFFNTQGILSHHQARLELVQKALPTAERILDLGGASDNNPSGSLLGMGYPHQPKQIDIIDLPDEERLIKVESNHGMQFYQTPEGTEIHYHYTSMTNLSAFPEGTFDLVWSGQSIEHITPDEAAIVMAEVYRVLKPGAFFCLDTPNRRLTLLQVRQGFVHPEHKIEYVPLELAEQLTAAGFDVVDQKAVSPMPISDQTDRFNRLEFIDSTSLSDHPDDGYSFYLQCQKPMS</sequence>
<comment type="caution">
    <text evidence="3">The sequence shown here is derived from an EMBL/GenBank/DDBJ whole genome shotgun (WGS) entry which is preliminary data.</text>
</comment>
<dbReference type="Pfam" id="PF13946">
    <property type="entry name" value="DUF4214"/>
    <property type="match status" value="1"/>
</dbReference>
<name>A0A928Z635_9CYAN</name>
<evidence type="ECO:0000259" key="2">
    <source>
        <dbReference type="Pfam" id="PF13946"/>
    </source>
</evidence>
<dbReference type="GO" id="GO:0032259">
    <property type="term" value="P:methylation"/>
    <property type="evidence" value="ECO:0007669"/>
    <property type="project" value="UniProtKB-KW"/>
</dbReference>
<dbReference type="SUPFAM" id="SSF53335">
    <property type="entry name" value="S-adenosyl-L-methionine-dependent methyltransferases"/>
    <property type="match status" value="1"/>
</dbReference>
<dbReference type="AlphaFoldDB" id="A0A928Z635"/>
<dbReference type="Pfam" id="PF08241">
    <property type="entry name" value="Methyltransf_11"/>
    <property type="match status" value="1"/>
</dbReference>
<keyword evidence="3" id="KW-0808">Transferase</keyword>
<gene>
    <name evidence="3" type="ORF">IQ266_27135</name>
</gene>
<evidence type="ECO:0000259" key="1">
    <source>
        <dbReference type="Pfam" id="PF08241"/>
    </source>
</evidence>
<keyword evidence="3" id="KW-0489">Methyltransferase</keyword>
<dbReference type="Gene3D" id="3.40.50.150">
    <property type="entry name" value="Vaccinia Virus protein VP39"/>
    <property type="match status" value="1"/>
</dbReference>
<feature type="domain" description="Methyltransferase type 11" evidence="1">
    <location>
        <begin position="191"/>
        <end position="246"/>
    </location>
</feature>
<dbReference type="RefSeq" id="WP_264328211.1">
    <property type="nucleotide sequence ID" value="NZ_JADEXQ010000192.1"/>
</dbReference>
<dbReference type="InterPro" id="IPR029063">
    <property type="entry name" value="SAM-dependent_MTases_sf"/>
</dbReference>
<dbReference type="EMBL" id="JADEXQ010000192">
    <property type="protein sequence ID" value="MBE9033409.1"/>
    <property type="molecule type" value="Genomic_DNA"/>
</dbReference>
<dbReference type="InterPro" id="IPR025282">
    <property type="entry name" value="DUF4214"/>
</dbReference>
<evidence type="ECO:0000313" key="3">
    <source>
        <dbReference type="EMBL" id="MBE9033409.1"/>
    </source>
</evidence>
<dbReference type="InterPro" id="IPR013216">
    <property type="entry name" value="Methyltransf_11"/>
</dbReference>
<protein>
    <submittedName>
        <fullName evidence="3">Methyltransferase domain-containing protein</fullName>
    </submittedName>
</protein>
<proteinExistence type="predicted"/>
<keyword evidence="4" id="KW-1185">Reference proteome</keyword>
<dbReference type="GO" id="GO:0008757">
    <property type="term" value="F:S-adenosylmethionine-dependent methyltransferase activity"/>
    <property type="evidence" value="ECO:0007669"/>
    <property type="project" value="InterPro"/>
</dbReference>
<accession>A0A928Z635</accession>
<feature type="domain" description="DUF4214" evidence="2">
    <location>
        <begin position="51"/>
        <end position="98"/>
    </location>
</feature>
<evidence type="ECO:0000313" key="4">
    <source>
        <dbReference type="Proteomes" id="UP000625316"/>
    </source>
</evidence>
<reference evidence="3" key="1">
    <citation type="submission" date="2020-10" db="EMBL/GenBank/DDBJ databases">
        <authorList>
            <person name="Castelo-Branco R."/>
            <person name="Eusebio N."/>
            <person name="Adriana R."/>
            <person name="Vieira A."/>
            <person name="Brugerolle De Fraissinette N."/>
            <person name="Rezende De Castro R."/>
            <person name="Schneider M.P."/>
            <person name="Vasconcelos V."/>
            <person name="Leao P.N."/>
        </authorList>
    </citation>
    <scope>NUCLEOTIDE SEQUENCE</scope>
    <source>
        <strain evidence="3">LEGE 11480</strain>
    </source>
</reference>
<dbReference type="Proteomes" id="UP000625316">
    <property type="component" value="Unassembled WGS sequence"/>
</dbReference>